<sequence length="483" mass="51214">MRPNLIRPTRAAVVAIVAAVVAVLLPGVAHAEPPSNDDIDNATELTLPFTENVDLPQASAAPDDPDRCIAPGDRTVWYSYTATEDVTLRFDTDNTMTSAIFTGSRGALRFVPGTCATDWYPRSFPAHAGTTYYVVLAGADWYSRVQFSAAVVPPPVNDHFDAAQPIGTLPFTSRLTLAAATSEAGEPSASCDLNPGSPSVWYSFTPEESGAFVVDADSFGGNYTPRVGAYTGTSLADLTEVACIAGQNVVRFDANRTVYLQFTAAGTGARDLSFGVWPARPLEPNLQVSPAAPSVFDDVRFDGYSWDPEGDGTSIEELDLGDGTVAHPQSSYVYHRYTADGDYTVRLDIRGSGGRTATISKVVSVRTHDVAVTGFAAPATGRVGMTRQVSVDVANTRYAENVTVTLYRGDSTGYQAVRALTGPVPAQAGRTTRFTFDYTFTDADLAEGTVVFKAVAEAGGVRDALPSDNTVIAPATRVRPATS</sequence>
<gene>
    <name evidence="3" type="ORF">CLV71_11615</name>
</gene>
<protein>
    <recommendedName>
        <fullName evidence="2">PKD domain-containing protein</fullName>
    </recommendedName>
</protein>
<dbReference type="EMBL" id="SOCP01000016">
    <property type="protein sequence ID" value="TDV43081.1"/>
    <property type="molecule type" value="Genomic_DNA"/>
</dbReference>
<dbReference type="Proteomes" id="UP000294927">
    <property type="component" value="Unassembled WGS sequence"/>
</dbReference>
<proteinExistence type="predicted"/>
<comment type="caution">
    <text evidence="3">The sequence shown here is derived from an EMBL/GenBank/DDBJ whole genome shotgun (WGS) entry which is preliminary data.</text>
</comment>
<dbReference type="AlphaFoldDB" id="A0A4V3FRC7"/>
<evidence type="ECO:0000256" key="1">
    <source>
        <dbReference type="SAM" id="SignalP"/>
    </source>
</evidence>
<dbReference type="RefSeq" id="WP_133906997.1">
    <property type="nucleotide sequence ID" value="NZ_SOCP01000016.1"/>
</dbReference>
<dbReference type="Pfam" id="PF18911">
    <property type="entry name" value="PKD_4"/>
    <property type="match status" value="1"/>
</dbReference>
<organism evidence="3 4">
    <name type="scientific">Actinophytocola oryzae</name>
    <dbReference type="NCBI Taxonomy" id="502181"/>
    <lineage>
        <taxon>Bacteria</taxon>
        <taxon>Bacillati</taxon>
        <taxon>Actinomycetota</taxon>
        <taxon>Actinomycetes</taxon>
        <taxon>Pseudonocardiales</taxon>
        <taxon>Pseudonocardiaceae</taxon>
    </lineage>
</organism>
<dbReference type="Gene3D" id="2.60.40.10">
    <property type="entry name" value="Immunoglobulins"/>
    <property type="match status" value="1"/>
</dbReference>
<evidence type="ECO:0000313" key="3">
    <source>
        <dbReference type="EMBL" id="TDV43081.1"/>
    </source>
</evidence>
<reference evidence="3 4" key="1">
    <citation type="submission" date="2019-03" db="EMBL/GenBank/DDBJ databases">
        <title>Genomic Encyclopedia of Archaeal and Bacterial Type Strains, Phase II (KMG-II): from individual species to whole genera.</title>
        <authorList>
            <person name="Goeker M."/>
        </authorList>
    </citation>
    <scope>NUCLEOTIDE SEQUENCE [LARGE SCALE GENOMIC DNA]</scope>
    <source>
        <strain evidence="3 4">DSM 45499</strain>
    </source>
</reference>
<keyword evidence="1" id="KW-0732">Signal</keyword>
<dbReference type="InterPro" id="IPR013783">
    <property type="entry name" value="Ig-like_fold"/>
</dbReference>
<dbReference type="OrthoDB" id="5241464at2"/>
<evidence type="ECO:0000259" key="2">
    <source>
        <dbReference type="PROSITE" id="PS50093"/>
    </source>
</evidence>
<evidence type="ECO:0000313" key="4">
    <source>
        <dbReference type="Proteomes" id="UP000294927"/>
    </source>
</evidence>
<feature type="chain" id="PRO_5020814267" description="PKD domain-containing protein" evidence="1">
    <location>
        <begin position="32"/>
        <end position="483"/>
    </location>
</feature>
<keyword evidence="4" id="KW-1185">Reference proteome</keyword>
<dbReference type="InterPro" id="IPR000601">
    <property type="entry name" value="PKD_dom"/>
</dbReference>
<feature type="domain" description="PKD" evidence="2">
    <location>
        <begin position="319"/>
        <end position="365"/>
    </location>
</feature>
<dbReference type="InterPro" id="IPR035986">
    <property type="entry name" value="PKD_dom_sf"/>
</dbReference>
<name>A0A4V3FRC7_9PSEU</name>
<dbReference type="SUPFAM" id="SSF49299">
    <property type="entry name" value="PKD domain"/>
    <property type="match status" value="1"/>
</dbReference>
<dbReference type="GO" id="GO:0005975">
    <property type="term" value="P:carbohydrate metabolic process"/>
    <property type="evidence" value="ECO:0007669"/>
    <property type="project" value="UniProtKB-ARBA"/>
</dbReference>
<dbReference type="PROSITE" id="PS50093">
    <property type="entry name" value="PKD"/>
    <property type="match status" value="1"/>
</dbReference>
<accession>A0A4V3FRC7</accession>
<dbReference type="CDD" id="cd00146">
    <property type="entry name" value="PKD"/>
    <property type="match status" value="1"/>
</dbReference>
<feature type="signal peptide" evidence="1">
    <location>
        <begin position="1"/>
        <end position="31"/>
    </location>
</feature>